<evidence type="ECO:0000313" key="3">
    <source>
        <dbReference type="Proteomes" id="UP000532936"/>
    </source>
</evidence>
<sequence length="218" mass="22079">MSPASEPSVLLSLLGGGFVAAFLHAALPTHWLPFTLVGRAQGWRASRVLLAVTAAGLAHIASTAVVGGLIVAAGLALDQWVEGLLPHLAAVLLFLFGAFYLARATVLRPATAGGPTMEAAPPAVSDKAAFLGLVAMMAVSPGEVLLPIYLSSASQGLAALALLTLVFAVGTIAGMAVFTGLASAGASILRMERWARYEGAVLGVALIALGLVIVLQPH</sequence>
<reference evidence="2 3" key="1">
    <citation type="submission" date="2020-08" db="EMBL/GenBank/DDBJ databases">
        <title>Genomic Encyclopedia of Type Strains, Phase IV (KMG-IV): sequencing the most valuable type-strain genomes for metagenomic binning, comparative biology and taxonomic classification.</title>
        <authorList>
            <person name="Goeker M."/>
        </authorList>
    </citation>
    <scope>NUCLEOTIDE SEQUENCE [LARGE SCALE GENOMIC DNA]</scope>
    <source>
        <strain evidence="2 3">DSM 14878</strain>
    </source>
</reference>
<dbReference type="PANTHER" id="PTHR36394:SF1">
    <property type="entry name" value="OS01G0277700 PROTEIN"/>
    <property type="match status" value="1"/>
</dbReference>
<dbReference type="Proteomes" id="UP000532936">
    <property type="component" value="Unassembled WGS sequence"/>
</dbReference>
<keyword evidence="1" id="KW-0472">Membrane</keyword>
<dbReference type="PANTHER" id="PTHR36394">
    <property type="entry name" value="OS01G0277700 PROTEIN"/>
    <property type="match status" value="1"/>
</dbReference>
<comment type="caution">
    <text evidence="2">The sequence shown here is derived from an EMBL/GenBank/DDBJ whole genome shotgun (WGS) entry which is preliminary data.</text>
</comment>
<feature type="transmembrane region" description="Helical" evidence="1">
    <location>
        <begin position="157"/>
        <end position="182"/>
    </location>
</feature>
<dbReference type="EMBL" id="JACIDA010000002">
    <property type="protein sequence ID" value="MBB3872383.1"/>
    <property type="molecule type" value="Genomic_DNA"/>
</dbReference>
<feature type="transmembrane region" description="Helical" evidence="1">
    <location>
        <begin position="49"/>
        <end position="77"/>
    </location>
</feature>
<feature type="transmembrane region" description="Helical" evidence="1">
    <location>
        <begin position="194"/>
        <end position="215"/>
    </location>
</feature>
<accession>A0A7W6F047</accession>
<evidence type="ECO:0000313" key="2">
    <source>
        <dbReference type="EMBL" id="MBB3872383.1"/>
    </source>
</evidence>
<dbReference type="RefSeq" id="WP_183196532.1">
    <property type="nucleotide sequence ID" value="NZ_JACIDA010000002.1"/>
</dbReference>
<evidence type="ECO:0000256" key="1">
    <source>
        <dbReference type="SAM" id="Phobius"/>
    </source>
</evidence>
<keyword evidence="1" id="KW-1133">Transmembrane helix</keyword>
<dbReference type="AlphaFoldDB" id="A0A7W6F047"/>
<feature type="transmembrane region" description="Helical" evidence="1">
    <location>
        <begin position="84"/>
        <end position="102"/>
    </location>
</feature>
<feature type="transmembrane region" description="Helical" evidence="1">
    <location>
        <begin position="128"/>
        <end position="150"/>
    </location>
</feature>
<gene>
    <name evidence="2" type="ORF">GGR11_001936</name>
</gene>
<proteinExistence type="predicted"/>
<name>A0A7W6F047_9CAUL</name>
<protein>
    <submittedName>
        <fullName evidence="2">Cadmium resistance protein CadD (Predicted permease)</fullName>
    </submittedName>
</protein>
<organism evidence="2 3">
    <name type="scientific">Brevundimonas mediterranea</name>
    <dbReference type="NCBI Taxonomy" id="74329"/>
    <lineage>
        <taxon>Bacteria</taxon>
        <taxon>Pseudomonadati</taxon>
        <taxon>Pseudomonadota</taxon>
        <taxon>Alphaproteobacteria</taxon>
        <taxon>Caulobacterales</taxon>
        <taxon>Caulobacteraceae</taxon>
        <taxon>Brevundimonas</taxon>
    </lineage>
</organism>
<keyword evidence="1" id="KW-0812">Transmembrane</keyword>